<evidence type="ECO:0000256" key="1">
    <source>
        <dbReference type="ARBA" id="ARBA00004429"/>
    </source>
</evidence>
<dbReference type="CDD" id="cd06225">
    <property type="entry name" value="HAMP"/>
    <property type="match status" value="1"/>
</dbReference>
<dbReference type="InterPro" id="IPR003660">
    <property type="entry name" value="HAMP_dom"/>
</dbReference>
<dbReference type="Pfam" id="PF00672">
    <property type="entry name" value="HAMP"/>
    <property type="match status" value="1"/>
</dbReference>
<comment type="similarity">
    <text evidence="4">Belongs to the methyl-accepting chemotaxis (MCP) protein family.</text>
</comment>
<organism evidence="10 11">
    <name type="scientific">Phaeospirillum tilakii</name>
    <dbReference type="NCBI Taxonomy" id="741673"/>
    <lineage>
        <taxon>Bacteria</taxon>
        <taxon>Pseudomonadati</taxon>
        <taxon>Pseudomonadota</taxon>
        <taxon>Alphaproteobacteria</taxon>
        <taxon>Rhodospirillales</taxon>
        <taxon>Rhodospirillaceae</taxon>
        <taxon>Phaeospirillum</taxon>
    </lineage>
</organism>
<keyword evidence="3 5" id="KW-0807">Transducer</keyword>
<dbReference type="PROSITE" id="PS50111">
    <property type="entry name" value="CHEMOTAXIS_TRANSDUC_2"/>
    <property type="match status" value="1"/>
</dbReference>
<dbReference type="SUPFAM" id="SSF58104">
    <property type="entry name" value="Methyl-accepting chemotaxis protein (MCP) signaling domain"/>
    <property type="match status" value="1"/>
</dbReference>
<evidence type="ECO:0000256" key="4">
    <source>
        <dbReference type="ARBA" id="ARBA00029447"/>
    </source>
</evidence>
<evidence type="ECO:0000256" key="6">
    <source>
        <dbReference type="SAM" id="Phobius"/>
    </source>
</evidence>
<keyword evidence="6" id="KW-0472">Membrane</keyword>
<dbReference type="SMART" id="SM00283">
    <property type="entry name" value="MA"/>
    <property type="match status" value="1"/>
</dbReference>
<keyword evidence="2" id="KW-1003">Cell membrane</keyword>
<evidence type="ECO:0000313" key="11">
    <source>
        <dbReference type="Proteomes" id="UP001597296"/>
    </source>
</evidence>
<feature type="transmembrane region" description="Helical" evidence="6">
    <location>
        <begin position="290"/>
        <end position="316"/>
    </location>
</feature>
<dbReference type="RefSeq" id="WP_377315295.1">
    <property type="nucleotide sequence ID" value="NZ_JBHUIY010000010.1"/>
</dbReference>
<sequence>MPQLNLRTRLVLSLVAMLTLATGLVVPLMLGDIADTIAQAEDRQLQGFRAAFEAAVETGTASGETLARLIAAMPDAQAAFAAGDRDRLTALLLPSFTALKASQAVDQIQFHLPPATSFLRLHLPEKFGDDLSAFRQTVVDANRRQTPVVGLESGVSGLGIRAVLPMRQGERPLGTVEVGMNFGQAFAESFKRRFGTEIALHAPAPRAGTAAPAEMVTVAHTAARPFFAEADRRRALAGATLLRRGESDGRPVAALLAPVADYRGQPAAVVEIVMDAAAYQAQYHAARARALAVAGGVLLLGLIAALLLAGGIVRALTRLTGAMRALAEGDTTQPLPDRARGDEIGEMARAVAVFQHNAIEKAALAARQAAEEARTGRRQQAVEQLTHSFRAEVGAITGAVRESALRLREVAETIGGVAEETRGESARVAAAADQAAANVQSVAAATGQLVASGHDIARSILRSSTVAREAVGDAGRITDIVGGLSEAAARIGDVVTLIDDIASQTNLLALNATIEAARAGEAGKGFAVVAHEVKELASQTARATGEIGGQVATVQTATREAVAAIGGIAATIGEIDHTATTIAAAVQQQTAATDEIAHNVGEASRGAQDVTASIGRVGQAAERTGAGVARMRETADDLIARATALADEVNRFLAGIDRAEQAAPATAIGENAEAGRT</sequence>
<gene>
    <name evidence="10" type="ORF">ACFSNB_06850</name>
</gene>
<dbReference type="InterPro" id="IPR004089">
    <property type="entry name" value="MCPsignal_dom"/>
</dbReference>
<keyword evidence="6" id="KW-1133">Transmembrane helix</keyword>
<dbReference type="Pfam" id="PF14827">
    <property type="entry name" value="dCache_3"/>
    <property type="match status" value="1"/>
</dbReference>
<dbReference type="SMART" id="SM00304">
    <property type="entry name" value="HAMP"/>
    <property type="match status" value="2"/>
</dbReference>
<feature type="domain" description="Methyl-accepting transducer" evidence="7">
    <location>
        <begin position="403"/>
        <end position="625"/>
    </location>
</feature>
<evidence type="ECO:0000313" key="10">
    <source>
        <dbReference type="EMBL" id="MFD2233519.1"/>
    </source>
</evidence>
<protein>
    <submittedName>
        <fullName evidence="10">Methyl-accepting chemotaxis protein</fullName>
    </submittedName>
</protein>
<evidence type="ECO:0000256" key="3">
    <source>
        <dbReference type="ARBA" id="ARBA00023224"/>
    </source>
</evidence>
<comment type="caution">
    <text evidence="10">The sequence shown here is derived from an EMBL/GenBank/DDBJ whole genome shotgun (WGS) entry which is preliminary data.</text>
</comment>
<dbReference type="PROSITE" id="PS50885">
    <property type="entry name" value="HAMP"/>
    <property type="match status" value="1"/>
</dbReference>
<dbReference type="PANTHER" id="PTHR32089">
    <property type="entry name" value="METHYL-ACCEPTING CHEMOTAXIS PROTEIN MCPB"/>
    <property type="match status" value="1"/>
</dbReference>
<dbReference type="Gene3D" id="6.10.340.10">
    <property type="match status" value="1"/>
</dbReference>
<keyword evidence="6" id="KW-0812">Transmembrane</keyword>
<dbReference type="Gene3D" id="1.10.287.950">
    <property type="entry name" value="Methyl-accepting chemotaxis protein"/>
    <property type="match status" value="1"/>
</dbReference>
<dbReference type="SUPFAM" id="SSF103190">
    <property type="entry name" value="Sensory domain-like"/>
    <property type="match status" value="1"/>
</dbReference>
<evidence type="ECO:0000259" key="7">
    <source>
        <dbReference type="PROSITE" id="PS50111"/>
    </source>
</evidence>
<dbReference type="Proteomes" id="UP001597296">
    <property type="component" value="Unassembled WGS sequence"/>
</dbReference>
<name>A0ABW5C898_9PROT</name>
<feature type="domain" description="HAMP" evidence="9">
    <location>
        <begin position="310"/>
        <end position="363"/>
    </location>
</feature>
<feature type="domain" description="T-SNARE coiled-coil homology" evidence="8">
    <location>
        <begin position="555"/>
        <end position="617"/>
    </location>
</feature>
<reference evidence="11" key="1">
    <citation type="journal article" date="2019" name="Int. J. Syst. Evol. Microbiol.">
        <title>The Global Catalogue of Microorganisms (GCM) 10K type strain sequencing project: providing services to taxonomists for standard genome sequencing and annotation.</title>
        <authorList>
            <consortium name="The Broad Institute Genomics Platform"/>
            <consortium name="The Broad Institute Genome Sequencing Center for Infectious Disease"/>
            <person name="Wu L."/>
            <person name="Ma J."/>
        </authorList>
    </citation>
    <scope>NUCLEOTIDE SEQUENCE [LARGE SCALE GENOMIC DNA]</scope>
    <source>
        <strain evidence="11">KCTC 15012</strain>
    </source>
</reference>
<keyword evidence="2" id="KW-0997">Cell inner membrane</keyword>
<dbReference type="PROSITE" id="PS50192">
    <property type="entry name" value="T_SNARE"/>
    <property type="match status" value="1"/>
</dbReference>
<dbReference type="Pfam" id="PF00015">
    <property type="entry name" value="MCPsignal"/>
    <property type="match status" value="1"/>
</dbReference>
<evidence type="ECO:0000256" key="5">
    <source>
        <dbReference type="PROSITE-ProRule" id="PRU00284"/>
    </source>
</evidence>
<dbReference type="InterPro" id="IPR029150">
    <property type="entry name" value="dCache_3"/>
</dbReference>
<dbReference type="EMBL" id="JBHUIY010000010">
    <property type="protein sequence ID" value="MFD2233519.1"/>
    <property type="molecule type" value="Genomic_DNA"/>
</dbReference>
<dbReference type="PANTHER" id="PTHR32089:SF112">
    <property type="entry name" value="LYSOZYME-LIKE PROTEIN-RELATED"/>
    <property type="match status" value="1"/>
</dbReference>
<comment type="subcellular location">
    <subcellularLocation>
        <location evidence="1">Cell inner membrane</location>
        <topology evidence="1">Multi-pass membrane protein</topology>
    </subcellularLocation>
</comment>
<evidence type="ECO:0000259" key="8">
    <source>
        <dbReference type="PROSITE" id="PS50192"/>
    </source>
</evidence>
<evidence type="ECO:0000256" key="2">
    <source>
        <dbReference type="ARBA" id="ARBA00022519"/>
    </source>
</evidence>
<evidence type="ECO:0000259" key="9">
    <source>
        <dbReference type="PROSITE" id="PS50885"/>
    </source>
</evidence>
<accession>A0ABW5C898</accession>
<proteinExistence type="inferred from homology"/>
<dbReference type="InterPro" id="IPR000727">
    <property type="entry name" value="T_SNARE_dom"/>
</dbReference>
<keyword evidence="11" id="KW-1185">Reference proteome</keyword>
<dbReference type="InterPro" id="IPR029151">
    <property type="entry name" value="Sensor-like_sf"/>
</dbReference>